<dbReference type="Proteomes" id="UP000824366">
    <property type="component" value="Chromosome"/>
</dbReference>
<organism evidence="1 2">
    <name type="scientific">Rhodoferax lithotrophicus</name>
    <dbReference type="NCBI Taxonomy" id="2798804"/>
    <lineage>
        <taxon>Bacteria</taxon>
        <taxon>Pseudomonadati</taxon>
        <taxon>Pseudomonadota</taxon>
        <taxon>Betaproteobacteria</taxon>
        <taxon>Burkholderiales</taxon>
        <taxon>Comamonadaceae</taxon>
        <taxon>Rhodoferax</taxon>
    </lineage>
</organism>
<reference evidence="1 2" key="1">
    <citation type="journal article" date="2021" name="Microbiol. Spectr.">
        <title>A Single Bacterium Capable of Oxidation and Reduction of Iron at Circumneutral pH.</title>
        <authorList>
            <person name="Kato S."/>
            <person name="Ohkuma M."/>
        </authorList>
    </citation>
    <scope>NUCLEOTIDE SEQUENCE [LARGE SCALE GENOMIC DNA]</scope>
    <source>
        <strain evidence="1 2">MIZ03</strain>
    </source>
</reference>
<accession>A0ABM7MT71</accession>
<sequence length="81" mass="9128">MAAPCVDWLLFFQDQQTVRHIATHHANLPVNAEVELIYALEARDGPSQALAQSGLDRAHLADAILEGSVQSFKRRNEKYHF</sequence>
<name>A0ABM7MT71_9BURK</name>
<proteinExistence type="predicted"/>
<dbReference type="EMBL" id="AP024238">
    <property type="protein sequence ID" value="BCO29564.1"/>
    <property type="molecule type" value="Genomic_DNA"/>
</dbReference>
<gene>
    <name evidence="1" type="ORF">MIZ03_4487</name>
</gene>
<keyword evidence="2" id="KW-1185">Reference proteome</keyword>
<evidence type="ECO:0000313" key="1">
    <source>
        <dbReference type="EMBL" id="BCO29564.1"/>
    </source>
</evidence>
<evidence type="ECO:0000313" key="2">
    <source>
        <dbReference type="Proteomes" id="UP000824366"/>
    </source>
</evidence>
<protein>
    <submittedName>
        <fullName evidence="1">Uncharacterized protein</fullName>
    </submittedName>
</protein>